<dbReference type="OMA" id="VKNFFEP"/>
<reference evidence="7 8" key="1">
    <citation type="journal article" date="2015" name="Appl. Environ. Microbiol.">
        <title>Nanoarchaeota, Their Sulfolobales Host, and Nanoarchaeota Virus Distribution across Yellowstone National Park Hot Springs.</title>
        <authorList>
            <person name="Munson-McGee J.H."/>
            <person name="Field E.K."/>
            <person name="Bateson M."/>
            <person name="Rooney C."/>
            <person name="Stepanauskas R."/>
            <person name="Young M.J."/>
        </authorList>
    </citation>
    <scope>NUCLEOTIDE SEQUENCE [LARGE SCALE GENOMIC DNA]</scope>
    <source>
        <strain evidence="7">SCGC AC-742_N10</strain>
    </source>
</reference>
<dbReference type="EMBL" id="QEFD01000232">
    <property type="protein sequence ID" value="PVU74177.1"/>
    <property type="molecule type" value="Genomic_DNA"/>
</dbReference>
<dbReference type="InterPro" id="IPR023454">
    <property type="entry name" value="Ribosomal_uS2_arc"/>
</dbReference>
<dbReference type="GO" id="GO:0003735">
    <property type="term" value="F:structural constituent of ribosome"/>
    <property type="evidence" value="ECO:0007669"/>
    <property type="project" value="InterPro"/>
</dbReference>
<dbReference type="PRINTS" id="PR00395">
    <property type="entry name" value="RIBOSOMALS2"/>
</dbReference>
<dbReference type="NCBIfam" id="TIGR01012">
    <property type="entry name" value="uS2_euk_arch"/>
    <property type="match status" value="1"/>
</dbReference>
<evidence type="ECO:0000313" key="8">
    <source>
        <dbReference type="Proteomes" id="UP000245638"/>
    </source>
</evidence>
<dbReference type="Proteomes" id="UP000245638">
    <property type="component" value="Unassembled WGS sequence"/>
</dbReference>
<dbReference type="GO" id="GO:0006412">
    <property type="term" value="P:translation"/>
    <property type="evidence" value="ECO:0007669"/>
    <property type="project" value="UniProtKB-UniRule"/>
</dbReference>
<dbReference type="GO" id="GO:0015935">
    <property type="term" value="C:small ribosomal subunit"/>
    <property type="evidence" value="ECO:0007669"/>
    <property type="project" value="InterPro"/>
</dbReference>
<protein>
    <recommendedName>
        <fullName evidence="4 5">Small ribosomal subunit protein uS2</fullName>
    </recommendedName>
</protein>
<dbReference type="InterPro" id="IPR001865">
    <property type="entry name" value="Ribosomal_uS2"/>
</dbReference>
<dbReference type="InterPro" id="IPR023591">
    <property type="entry name" value="Ribosomal_uS2_flav_dom_sf"/>
</dbReference>
<keyword evidence="3 5" id="KW-0687">Ribonucleoprotein</keyword>
<proteinExistence type="inferred from homology"/>
<comment type="similarity">
    <text evidence="1 5 6">Belongs to the universal ribosomal protein uS2 family.</text>
</comment>
<accession>A0A2T9X266</accession>
<evidence type="ECO:0000256" key="4">
    <source>
        <dbReference type="ARBA" id="ARBA00035256"/>
    </source>
</evidence>
<organism evidence="7 8">
    <name type="scientific">Acidianus hospitalis</name>
    <dbReference type="NCBI Taxonomy" id="563177"/>
    <lineage>
        <taxon>Archaea</taxon>
        <taxon>Thermoproteota</taxon>
        <taxon>Thermoprotei</taxon>
        <taxon>Sulfolobales</taxon>
        <taxon>Sulfolobaceae</taxon>
        <taxon>Acidianus</taxon>
    </lineage>
</organism>
<sequence length="226" mass="25306">MSEEENKGTELSEAEKAELQKSEKGAVIELLAPLENYLSAGVHIGTHTCTKYMEKFIYRVRPEGLYVLDVRKIDERLRIAAKFLSRFTPSGILAVASRPYAFTPVQKFAEVVGGRAITGRLVPGTLTNAYLDRFIEPEVLLVSDPRTDTQAIKEAADMGIPVVAFADTDAKIEYVDLVIPANNKGRKSLALLYWLLARQILRERKQIPMDADIPVKVEEFEVKLVQ</sequence>
<dbReference type="HAMAP" id="MF_00291_A">
    <property type="entry name" value="Ribosomal_uS2_A"/>
    <property type="match status" value="1"/>
</dbReference>
<evidence type="ECO:0000256" key="3">
    <source>
        <dbReference type="ARBA" id="ARBA00023274"/>
    </source>
</evidence>
<dbReference type="SUPFAM" id="SSF52313">
    <property type="entry name" value="Ribosomal protein S2"/>
    <property type="match status" value="1"/>
</dbReference>
<dbReference type="InterPro" id="IPR018130">
    <property type="entry name" value="Ribosomal_uS2_CS"/>
</dbReference>
<dbReference type="Gene3D" id="3.40.50.10490">
    <property type="entry name" value="Glucose-6-phosphate isomerase like protein, domain 1"/>
    <property type="match status" value="1"/>
</dbReference>
<dbReference type="PROSITE" id="PS00962">
    <property type="entry name" value="RIBOSOMAL_S2_1"/>
    <property type="match status" value="1"/>
</dbReference>
<evidence type="ECO:0000256" key="1">
    <source>
        <dbReference type="ARBA" id="ARBA00006242"/>
    </source>
</evidence>
<dbReference type="FunFam" id="3.40.50.10490:FF:000030">
    <property type="entry name" value="30S ribosomal protein S2"/>
    <property type="match status" value="1"/>
</dbReference>
<dbReference type="PROSITE" id="PS00963">
    <property type="entry name" value="RIBOSOMAL_S2_2"/>
    <property type="match status" value="1"/>
</dbReference>
<comment type="caution">
    <text evidence="7">The sequence shown here is derived from an EMBL/GenBank/DDBJ whole genome shotgun (WGS) entry which is preliminary data.</text>
</comment>
<evidence type="ECO:0000313" key="7">
    <source>
        <dbReference type="EMBL" id="PVU74177.1"/>
    </source>
</evidence>
<dbReference type="AlphaFoldDB" id="A0A2T9X266"/>
<dbReference type="PANTHER" id="PTHR11489">
    <property type="entry name" value="40S RIBOSOMAL PROTEIN SA"/>
    <property type="match status" value="1"/>
</dbReference>
<dbReference type="Pfam" id="PF00318">
    <property type="entry name" value="Ribosomal_S2"/>
    <property type="match status" value="2"/>
</dbReference>
<evidence type="ECO:0000256" key="6">
    <source>
        <dbReference type="RuleBase" id="RU003631"/>
    </source>
</evidence>
<name>A0A2T9X266_9CREN</name>
<evidence type="ECO:0000256" key="5">
    <source>
        <dbReference type="HAMAP-Rule" id="MF_00291"/>
    </source>
</evidence>
<keyword evidence="2 5" id="KW-0689">Ribosomal protein</keyword>
<dbReference type="CDD" id="cd01425">
    <property type="entry name" value="RPS2"/>
    <property type="match status" value="1"/>
</dbReference>
<gene>
    <name evidence="5" type="primary">rps2</name>
    <name evidence="7" type="ORF">DDW13_08415</name>
</gene>
<dbReference type="InterPro" id="IPR005707">
    <property type="entry name" value="Ribosomal_uS2_euk/arc"/>
</dbReference>
<evidence type="ECO:0000256" key="2">
    <source>
        <dbReference type="ARBA" id="ARBA00022980"/>
    </source>
</evidence>